<evidence type="ECO:0000256" key="2">
    <source>
        <dbReference type="ARBA" id="ARBA00009025"/>
    </source>
</evidence>
<evidence type="ECO:0000313" key="10">
    <source>
        <dbReference type="Proteomes" id="UP000029553"/>
    </source>
</evidence>
<gene>
    <name evidence="9" type="ORF">P353_03210</name>
</gene>
<evidence type="ECO:0000256" key="1">
    <source>
        <dbReference type="ARBA" id="ARBA00004127"/>
    </source>
</evidence>
<keyword evidence="9" id="KW-0560">Oxidoreductase</keyword>
<dbReference type="GO" id="GO:0048039">
    <property type="term" value="F:ubiquinone binding"/>
    <property type="evidence" value="ECO:0007669"/>
    <property type="project" value="TreeGrafter"/>
</dbReference>
<feature type="transmembrane region" description="Helical" evidence="7">
    <location>
        <begin position="6"/>
        <end position="22"/>
    </location>
</feature>
<evidence type="ECO:0000256" key="5">
    <source>
        <dbReference type="ARBA" id="ARBA00023136"/>
    </source>
</evidence>
<dbReference type="Pfam" id="PF00361">
    <property type="entry name" value="Proton_antipo_M"/>
    <property type="match status" value="1"/>
</dbReference>
<dbReference type="PRINTS" id="PR01437">
    <property type="entry name" value="NUOXDRDTASE4"/>
</dbReference>
<feature type="transmembrane region" description="Helical" evidence="7">
    <location>
        <begin position="272"/>
        <end position="293"/>
    </location>
</feature>
<keyword evidence="4 7" id="KW-1133">Transmembrane helix</keyword>
<dbReference type="GO" id="GO:0008137">
    <property type="term" value="F:NADH dehydrogenase (ubiquinone) activity"/>
    <property type="evidence" value="ECO:0007669"/>
    <property type="project" value="InterPro"/>
</dbReference>
<comment type="caution">
    <text evidence="9">The sequence shown here is derived from an EMBL/GenBank/DDBJ whole genome shotgun (WGS) entry which is preliminary data.</text>
</comment>
<feature type="transmembrane region" description="Helical" evidence="7">
    <location>
        <begin position="134"/>
        <end position="153"/>
    </location>
</feature>
<dbReference type="GO" id="GO:0016020">
    <property type="term" value="C:membrane"/>
    <property type="evidence" value="ECO:0007669"/>
    <property type="project" value="UniProtKB-SubCell"/>
</dbReference>
<feature type="transmembrane region" description="Helical" evidence="7">
    <location>
        <begin position="300"/>
        <end position="319"/>
    </location>
</feature>
<feature type="transmembrane region" description="Helical" evidence="7">
    <location>
        <begin position="447"/>
        <end position="466"/>
    </location>
</feature>
<sequence>MGLLSLSIWVPIAFGALLLAFSKEGQANAVRWLALIGALIGFAVTIPLVTGFDTTTANMQFVENALWIERFNIHYHLGVDGISMWFVPLTAFITVIVVIASWANITERVNQYMAAFLILSGLMIGVFASLDGMLFYVFFEATLIPMYLIIGIWGGPNKIYAAFKFFLYTLMGSLLTLVALIYLYTQSGGSFEILDWHKLPLSGTAQTLIFFAFFAAFAVKVPMFPVHTWLPDVHVEAPTGGSAVLAAIMLKLGAYGFLRFSLPIAPDAAHEWSGLMITLSLIAVIYVGVVALVQKDMKKLVAYSSVAHMGFVTLGFFMFNNLGISGGLVQMIAHGFVSGAMFLCIGVLYDRVHSREIAAYGGVVNTMPKFAAFALLFAMANCGLPATAGFVGEWMVILGAVQYNFWIGLGAATALIFGAAYTLWMYKRVYLGAVANDHVAELKDINCREFLVLGLLAAAVLVMGLYPKPFTDVMDVSVAELIKHVAVSKLN</sequence>
<evidence type="ECO:0000259" key="8">
    <source>
        <dbReference type="Pfam" id="PF00361"/>
    </source>
</evidence>
<keyword evidence="9" id="KW-0830">Ubiquinone</keyword>
<feature type="domain" description="NADH:quinone oxidoreductase/Mrp antiporter transmembrane" evidence="8">
    <location>
        <begin position="131"/>
        <end position="412"/>
    </location>
</feature>
<feature type="transmembrane region" description="Helical" evidence="7">
    <location>
        <begin position="370"/>
        <end position="391"/>
    </location>
</feature>
<dbReference type="InterPro" id="IPR010227">
    <property type="entry name" value="NADH_Q_OxRdtase_chainM/4"/>
</dbReference>
<feature type="transmembrane region" description="Helical" evidence="7">
    <location>
        <begin position="29"/>
        <end position="49"/>
    </location>
</feature>
<evidence type="ECO:0000256" key="6">
    <source>
        <dbReference type="RuleBase" id="RU000320"/>
    </source>
</evidence>
<protein>
    <submittedName>
        <fullName evidence="9">NADH:ubiquinone oxidoreductase subunit M</fullName>
        <ecNumber evidence="9">1.6.99.5</ecNumber>
    </submittedName>
</protein>
<comment type="subcellular location">
    <subcellularLocation>
        <location evidence="1">Endomembrane system</location>
        <topology evidence="1">Multi-pass membrane protein</topology>
    </subcellularLocation>
    <subcellularLocation>
        <location evidence="6">Membrane</location>
        <topology evidence="6">Multi-pass membrane protein</topology>
    </subcellularLocation>
</comment>
<feature type="transmembrane region" description="Helical" evidence="7">
    <location>
        <begin position="242"/>
        <end position="260"/>
    </location>
</feature>
<dbReference type="GO" id="GO:0012505">
    <property type="term" value="C:endomembrane system"/>
    <property type="evidence" value="ECO:0007669"/>
    <property type="project" value="UniProtKB-SubCell"/>
</dbReference>
<dbReference type="NCBIfam" id="TIGR01972">
    <property type="entry name" value="NDH_I_M"/>
    <property type="match status" value="1"/>
</dbReference>
<proteinExistence type="inferred from homology"/>
<dbReference type="PANTHER" id="PTHR43507">
    <property type="entry name" value="NADH-UBIQUINONE OXIDOREDUCTASE CHAIN 4"/>
    <property type="match status" value="1"/>
</dbReference>
<feature type="transmembrane region" description="Helical" evidence="7">
    <location>
        <begin position="331"/>
        <end position="349"/>
    </location>
</feature>
<feature type="transmembrane region" description="Helical" evidence="7">
    <location>
        <begin position="205"/>
        <end position="230"/>
    </location>
</feature>
<dbReference type="GO" id="GO:0042773">
    <property type="term" value="P:ATP synthesis coupled electron transport"/>
    <property type="evidence" value="ECO:0007669"/>
    <property type="project" value="InterPro"/>
</dbReference>
<evidence type="ECO:0000313" key="9">
    <source>
        <dbReference type="EMBL" id="KGH32275.1"/>
    </source>
</evidence>
<dbReference type="EMBL" id="AWOR01000001">
    <property type="protein sequence ID" value="KGH32275.1"/>
    <property type="molecule type" value="Genomic_DNA"/>
</dbReference>
<dbReference type="InterPro" id="IPR003918">
    <property type="entry name" value="NADH_UbQ_OxRdtase"/>
</dbReference>
<reference evidence="9 10" key="1">
    <citation type="submission" date="2013-09" db="EMBL/GenBank/DDBJ databases">
        <title>High correlation between genotypes and phenotypes of environmental bacteria Comamonas testosteroni strains.</title>
        <authorList>
            <person name="Liu L."/>
            <person name="Zhu W."/>
            <person name="Xia X."/>
            <person name="Xu B."/>
            <person name="Luo M."/>
            <person name="Wang G."/>
        </authorList>
    </citation>
    <scope>NUCLEOTIDE SEQUENCE [LARGE SCALE GENOMIC DNA]</scope>
    <source>
        <strain evidence="9 10">JL40</strain>
    </source>
</reference>
<name>A0A096H4A4_COMTE</name>
<organism evidence="9 10">
    <name type="scientific">Comamonas testosteroni</name>
    <name type="common">Pseudomonas testosteroni</name>
    <dbReference type="NCBI Taxonomy" id="285"/>
    <lineage>
        <taxon>Bacteria</taxon>
        <taxon>Pseudomonadati</taxon>
        <taxon>Pseudomonadota</taxon>
        <taxon>Betaproteobacteria</taxon>
        <taxon>Burkholderiales</taxon>
        <taxon>Comamonadaceae</taxon>
        <taxon>Comamonas</taxon>
    </lineage>
</organism>
<feature type="transmembrane region" description="Helical" evidence="7">
    <location>
        <begin position="112"/>
        <end position="128"/>
    </location>
</feature>
<feature type="transmembrane region" description="Helical" evidence="7">
    <location>
        <begin position="165"/>
        <end position="185"/>
    </location>
</feature>
<comment type="similarity">
    <text evidence="2">Belongs to the complex I subunit 4 family.</text>
</comment>
<evidence type="ECO:0000256" key="4">
    <source>
        <dbReference type="ARBA" id="ARBA00022989"/>
    </source>
</evidence>
<dbReference type="PANTHER" id="PTHR43507:SF1">
    <property type="entry name" value="NADH-UBIQUINONE OXIDOREDUCTASE CHAIN 4"/>
    <property type="match status" value="1"/>
</dbReference>
<evidence type="ECO:0000256" key="7">
    <source>
        <dbReference type="SAM" id="Phobius"/>
    </source>
</evidence>
<feature type="transmembrane region" description="Helical" evidence="7">
    <location>
        <begin position="403"/>
        <end position="426"/>
    </location>
</feature>
<evidence type="ECO:0000256" key="3">
    <source>
        <dbReference type="ARBA" id="ARBA00022692"/>
    </source>
</evidence>
<accession>A0A096H4A4</accession>
<dbReference type="NCBIfam" id="NF004499">
    <property type="entry name" value="PRK05846.1-3"/>
    <property type="match status" value="1"/>
</dbReference>
<dbReference type="NCBIfam" id="NF004501">
    <property type="entry name" value="PRK05846.1-5"/>
    <property type="match status" value="1"/>
</dbReference>
<dbReference type="InterPro" id="IPR001750">
    <property type="entry name" value="ND/Mrp_TM"/>
</dbReference>
<keyword evidence="3 6" id="KW-0812">Transmembrane</keyword>
<dbReference type="RefSeq" id="WP_034365067.1">
    <property type="nucleotide sequence ID" value="NZ_AWOR01000001.1"/>
</dbReference>
<dbReference type="GO" id="GO:0003954">
    <property type="term" value="F:NADH dehydrogenase activity"/>
    <property type="evidence" value="ECO:0007669"/>
    <property type="project" value="TreeGrafter"/>
</dbReference>
<feature type="transmembrane region" description="Helical" evidence="7">
    <location>
        <begin position="85"/>
        <end position="105"/>
    </location>
</feature>
<dbReference type="GO" id="GO:0015990">
    <property type="term" value="P:electron transport coupled proton transport"/>
    <property type="evidence" value="ECO:0007669"/>
    <property type="project" value="TreeGrafter"/>
</dbReference>
<keyword evidence="5 7" id="KW-0472">Membrane</keyword>
<dbReference type="Proteomes" id="UP000029553">
    <property type="component" value="Unassembled WGS sequence"/>
</dbReference>
<dbReference type="AlphaFoldDB" id="A0A096H4A4"/>
<dbReference type="EC" id="1.6.99.5" evidence="9"/>